<dbReference type="PANTHER" id="PTHR22895">
    <property type="entry name" value="ARMADILLO REPEAT-CONTAINING PROTEIN 6"/>
    <property type="match status" value="1"/>
</dbReference>
<feature type="compositionally biased region" description="Basic and acidic residues" evidence="3">
    <location>
        <begin position="1411"/>
        <end position="1429"/>
    </location>
</feature>
<accession>A0AAE0YE46</accession>
<dbReference type="Gene3D" id="1.25.10.10">
    <property type="entry name" value="Leucine-rich Repeat Variant"/>
    <property type="match status" value="2"/>
</dbReference>
<feature type="region of interest" description="Disordered" evidence="3">
    <location>
        <begin position="1361"/>
        <end position="1396"/>
    </location>
</feature>
<feature type="region of interest" description="Disordered" evidence="3">
    <location>
        <begin position="1"/>
        <end position="42"/>
    </location>
</feature>
<dbReference type="EMBL" id="JAWDGP010006349">
    <property type="protein sequence ID" value="KAK3742536.1"/>
    <property type="molecule type" value="Genomic_DNA"/>
</dbReference>
<feature type="compositionally biased region" description="Low complexity" evidence="3">
    <location>
        <begin position="62"/>
        <end position="76"/>
    </location>
</feature>
<dbReference type="InterPro" id="IPR055142">
    <property type="entry name" value="ZER1-like_C"/>
</dbReference>
<feature type="domain" description="LRRK2 ARM repeat" evidence="5">
    <location>
        <begin position="661"/>
        <end position="818"/>
    </location>
</feature>
<dbReference type="SMART" id="SM00185">
    <property type="entry name" value="ARM"/>
    <property type="match status" value="7"/>
</dbReference>
<feature type="repeat" description="ARM" evidence="2">
    <location>
        <begin position="1016"/>
        <end position="1060"/>
    </location>
</feature>
<dbReference type="InterPro" id="IPR011989">
    <property type="entry name" value="ARM-like"/>
</dbReference>
<feature type="repeat" description="ARM" evidence="2">
    <location>
        <begin position="1060"/>
        <end position="1104"/>
    </location>
</feature>
<feature type="region of interest" description="Disordered" evidence="3">
    <location>
        <begin position="368"/>
        <end position="387"/>
    </location>
</feature>
<reference evidence="6" key="1">
    <citation type="journal article" date="2023" name="G3 (Bethesda)">
        <title>A reference genome for the long-term kleptoplast-retaining sea slug Elysia crispata morphotype clarki.</title>
        <authorList>
            <person name="Eastman K.E."/>
            <person name="Pendleton A.L."/>
            <person name="Shaikh M.A."/>
            <person name="Suttiyut T."/>
            <person name="Ogas R."/>
            <person name="Tomko P."/>
            <person name="Gavelis G."/>
            <person name="Widhalm J.R."/>
            <person name="Wisecaver J.H."/>
        </authorList>
    </citation>
    <scope>NUCLEOTIDE SEQUENCE</scope>
    <source>
        <strain evidence="6">ECLA1</strain>
    </source>
</reference>
<evidence type="ECO:0000259" key="4">
    <source>
        <dbReference type="Pfam" id="PF22964"/>
    </source>
</evidence>
<feature type="compositionally biased region" description="Basic and acidic residues" evidence="3">
    <location>
        <begin position="124"/>
        <end position="142"/>
    </location>
</feature>
<feature type="region of interest" description="Disordered" evidence="3">
    <location>
        <begin position="1410"/>
        <end position="1429"/>
    </location>
</feature>
<name>A0AAE0YE46_9GAST</name>
<dbReference type="Proteomes" id="UP001283361">
    <property type="component" value="Unassembled WGS sequence"/>
</dbReference>
<evidence type="ECO:0000256" key="1">
    <source>
        <dbReference type="ARBA" id="ARBA00022737"/>
    </source>
</evidence>
<protein>
    <submittedName>
        <fullName evidence="6">Uncharacterized protein</fullName>
    </submittedName>
</protein>
<feature type="compositionally biased region" description="Basic and acidic residues" evidence="3">
    <location>
        <begin position="8"/>
        <end position="23"/>
    </location>
</feature>
<dbReference type="PROSITE" id="PS50176">
    <property type="entry name" value="ARM_REPEAT"/>
    <property type="match status" value="2"/>
</dbReference>
<dbReference type="InterPro" id="IPR056597">
    <property type="entry name" value="ARM_LRRK2"/>
</dbReference>
<feature type="compositionally biased region" description="Basic and acidic residues" evidence="3">
    <location>
        <begin position="1371"/>
        <end position="1381"/>
    </location>
</feature>
<dbReference type="InterPro" id="IPR000225">
    <property type="entry name" value="Armadillo"/>
</dbReference>
<dbReference type="Pfam" id="PF23744">
    <property type="entry name" value="ARM_LRRK2"/>
    <property type="match status" value="1"/>
</dbReference>
<keyword evidence="7" id="KW-1185">Reference proteome</keyword>
<dbReference type="Pfam" id="PF22964">
    <property type="entry name" value="ZER1-like_2nd"/>
    <property type="match status" value="1"/>
</dbReference>
<feature type="compositionally biased region" description="Polar residues" evidence="3">
    <location>
        <begin position="88"/>
        <end position="99"/>
    </location>
</feature>
<keyword evidence="1" id="KW-0677">Repeat</keyword>
<proteinExistence type="predicted"/>
<feature type="compositionally biased region" description="Low complexity" evidence="3">
    <location>
        <begin position="599"/>
        <end position="609"/>
    </location>
</feature>
<evidence type="ECO:0000313" key="6">
    <source>
        <dbReference type="EMBL" id="KAK3742536.1"/>
    </source>
</evidence>
<dbReference type="PANTHER" id="PTHR22895:SF0">
    <property type="entry name" value="ARMADILLO REPEAT-CONTAINING PROTEIN 6"/>
    <property type="match status" value="1"/>
</dbReference>
<sequence>MDAQQSYHQHEPDKAIRRADTGEKVCATPSATIPSGRTSDTPTAAEVLVVRGGKAPGALPKLPVTLSSPASTLSASPSPPTPKCGWTSPRSLYRLTSSPIAEEVERGQLTHGLCAKPKQGPNSKAREDARGQRKPPLPEKPRFFSSPLFANPSGESPARSRNATNTNQSYSQRNVTTAEDAVSQSSSSSSHPRTSSSVFTPPSHSIPTGAENGQKADCRDPFPRPGRQTDLLRRGSSDISFSLGASSSRPPLERSRTGTAKRTISIKSGVPLELEEAELEEISIIQRIYLRAAADLNSNDSKKIEHARLMLHRLKQAGFDARPKSLSHPLPATASSPTITVTVTDLSPPTATSTPYLDNCFIWTGEEADRKADKRPEPRSRLAKTNTDKSNIKTDLANYAVSLFAAVNEDKERAQLHKRLGCSRSDPNLYKKSCLPLSVLLGAMETTPVARRKDSVTSFRKRSSVPALRKGSFVAFQPVSRAAGLRRHSCREVLGLSSRQQSSPSSFDLQTEEPDATTWSVLMSTLPPEERRMSQIRRQHLVISVPVCVVGKENPVTFTSLEAIERTLRRLHPEIVVKKKAHSEEDASSSIHTDKNKEQQSPSPTPGQSPKRDRKKAVIAPPPSRHVSINSCITSMRSGASDYTQQLDGIRNIGAFAEEETLKVLFAKSEAISCIIDAMKRFQDKEELQLNACTSLLKMASASESNCVHILRNNGVGAISSSLRRHLDNPDIVRKLINIVFYISTAVDLAEALVAGGVHSEILSVMSRHASDREIVKESCFIIGNLLVTEETAHQLMLVGGVHTIIGLARKFPDDEDILENACRTLGSFAIYDDTCLDVARAGATGAVLDAVRSSRTNVAVFECGLWALASLTASAATCQEVVSLGGVRVILSVLSEQPHEENLQEYGMRALYNISLSELTAAAVSVLPIPRLVQQVLTNFPDSVELLEITMVTLSQVMLGDDDLYQALMRAHTVVDIVTTMSNFPENTLIQESGCKVLGNLAVRDDLRKLVEADGASKAVISALLTLDTCADIQEVGCIALMNLTADNEDNKIRIKNAGVVPALVNTLKEFRYSGDIVLCALKALGNLVSLEEVCHQFVDENGLTLLNSLIDTHETNKEVLTFVSLVLCSITDLPDLQEGQVSVIDTRLMSILGLVPRNPDITMYVCQAFENLIKSGETWPCKDTCYLSPSPLNPLSSPVTVTSPCTCVKLSRTSSRQVRLGPARTPSPPPPPILPSNRDITLYVCHAFENFIKTGHLLSLPLPSPILPRNPDITLYVCQAFENLIKSGETWPPPGHLLSLSPILPRNSDITLYVCQAFENLIKTGETWPRKDTLSPPLPPPPILPRNPDITLYVCQASRTSSRQSGKKLTVEPRRETERGSIASSAWSKSYKETSALREQKENISIARTEGKHQHCENRRKTSALREQKENISIARTEGKHQHCENRRKTSALREQKENISIARTEGKHQHCENRRKTSALREQKENISIARTEGKHQHCENRRKTSALREQKENISIARTEGKHQHCENRRKTSALREQKENISIARTEGKHQHCENRRKTSALREQKENISIARTEGKHQHCENRRKTRGRSKIGRIDMKDIGVQVTIIL</sequence>
<evidence type="ECO:0000259" key="5">
    <source>
        <dbReference type="Pfam" id="PF23744"/>
    </source>
</evidence>
<feature type="region of interest" description="Disordered" evidence="3">
    <location>
        <begin position="55"/>
        <end position="260"/>
    </location>
</feature>
<feature type="region of interest" description="Disordered" evidence="3">
    <location>
        <begin position="579"/>
        <end position="626"/>
    </location>
</feature>
<evidence type="ECO:0000256" key="2">
    <source>
        <dbReference type="PROSITE-ProRule" id="PRU00259"/>
    </source>
</evidence>
<feature type="domain" description="Protein zer-1 homolog-like C-terminal" evidence="4">
    <location>
        <begin position="897"/>
        <end position="1129"/>
    </location>
</feature>
<dbReference type="SUPFAM" id="SSF48371">
    <property type="entry name" value="ARM repeat"/>
    <property type="match status" value="2"/>
</dbReference>
<evidence type="ECO:0000256" key="3">
    <source>
        <dbReference type="SAM" id="MobiDB-lite"/>
    </source>
</evidence>
<feature type="compositionally biased region" description="Polar residues" evidence="3">
    <location>
        <begin position="237"/>
        <end position="249"/>
    </location>
</feature>
<feature type="compositionally biased region" description="Polar residues" evidence="3">
    <location>
        <begin position="159"/>
        <end position="177"/>
    </location>
</feature>
<feature type="compositionally biased region" description="Low complexity" evidence="3">
    <location>
        <begin position="183"/>
        <end position="197"/>
    </location>
</feature>
<dbReference type="InterPro" id="IPR016024">
    <property type="entry name" value="ARM-type_fold"/>
</dbReference>
<comment type="caution">
    <text evidence="6">The sequence shown here is derived from an EMBL/GenBank/DDBJ whole genome shotgun (WGS) entry which is preliminary data.</text>
</comment>
<organism evidence="6 7">
    <name type="scientific">Elysia crispata</name>
    <name type="common">lettuce slug</name>
    <dbReference type="NCBI Taxonomy" id="231223"/>
    <lineage>
        <taxon>Eukaryota</taxon>
        <taxon>Metazoa</taxon>
        <taxon>Spiralia</taxon>
        <taxon>Lophotrochozoa</taxon>
        <taxon>Mollusca</taxon>
        <taxon>Gastropoda</taxon>
        <taxon>Heterobranchia</taxon>
        <taxon>Euthyneura</taxon>
        <taxon>Panpulmonata</taxon>
        <taxon>Sacoglossa</taxon>
        <taxon>Placobranchoidea</taxon>
        <taxon>Plakobranchidae</taxon>
        <taxon>Elysia</taxon>
    </lineage>
</organism>
<gene>
    <name evidence="6" type="ORF">RRG08_060035</name>
</gene>
<evidence type="ECO:0000313" key="7">
    <source>
        <dbReference type="Proteomes" id="UP001283361"/>
    </source>
</evidence>
<feature type="compositionally biased region" description="Polar residues" evidence="3">
    <location>
        <begin position="29"/>
        <end position="42"/>
    </location>
</feature>